<keyword evidence="9" id="KW-1185">Reference proteome</keyword>
<dbReference type="UniPathway" id="UPA00047">
    <property type="reaction ID" value="UER00055"/>
</dbReference>
<evidence type="ECO:0000256" key="3">
    <source>
        <dbReference type="ARBA" id="ARBA00007812"/>
    </source>
</evidence>
<dbReference type="PANTHER" id="PTHR18968">
    <property type="entry name" value="THIAMINE PYROPHOSPHATE ENZYMES"/>
    <property type="match status" value="1"/>
</dbReference>
<feature type="domain" description="Thiamine pyrophosphate enzyme central" evidence="7">
    <location>
        <begin position="19"/>
        <end position="153"/>
    </location>
</feature>
<keyword evidence="5" id="KW-0100">Branched-chain amino acid biosynthesis</keyword>
<sequence>MKHLLGYRPRRAPHPKPIRAAVCSVLSARAPVLYVGGGAVSSGAAVPLYQWVELTGVPVVTTTMTRGVFPDSHRLPYGMPGVGGAHAAKQALHHSDLVIALGASFDSHVTGAYESFAPGAHIIHIDIDPSEIGRSLSADFSIVGDCAGTITALTEQFLALRSKYPVSDLSSWSGYLDQVQANSRPQLDGRADGKLSAGFVVEKLSQLTPAETVYVSEGGPHRTLAANRPTYERPRTWLNSGSPQVMGMHFPLRSVRGWGPQVARFGYWRTTARFCSRPTASRLRSLRVFRSKWRC</sequence>
<keyword evidence="5" id="KW-0028">Amino-acid biosynthesis</keyword>
<dbReference type="InterPro" id="IPR029035">
    <property type="entry name" value="DHS-like_NAD/FAD-binding_dom"/>
</dbReference>
<dbReference type="EC" id="2.2.1.6" evidence="4"/>
<evidence type="ECO:0000259" key="7">
    <source>
        <dbReference type="Pfam" id="PF00205"/>
    </source>
</evidence>
<dbReference type="Gene3D" id="3.40.50.970">
    <property type="match status" value="1"/>
</dbReference>
<proteinExistence type="inferred from homology"/>
<dbReference type="InterPro" id="IPR012000">
    <property type="entry name" value="Thiamin_PyroP_enz_cen_dom"/>
</dbReference>
<dbReference type="SUPFAM" id="SSF52518">
    <property type="entry name" value="Thiamin diphosphate-binding fold (THDP-binding)"/>
    <property type="match status" value="1"/>
</dbReference>
<comment type="pathway">
    <text evidence="1">Amino-acid biosynthesis; L-isoleucine biosynthesis; L-isoleucine from 2-oxobutanoate: step 1/4.</text>
</comment>
<dbReference type="EMBL" id="JAECSB010000093">
    <property type="protein sequence ID" value="MBH5146644.1"/>
    <property type="molecule type" value="Genomic_DNA"/>
</dbReference>
<evidence type="ECO:0000256" key="6">
    <source>
        <dbReference type="ARBA" id="ARBA00048670"/>
    </source>
</evidence>
<evidence type="ECO:0000313" key="8">
    <source>
        <dbReference type="EMBL" id="MBH5146644.1"/>
    </source>
</evidence>
<dbReference type="GO" id="GO:0005948">
    <property type="term" value="C:acetolactate synthase complex"/>
    <property type="evidence" value="ECO:0007669"/>
    <property type="project" value="TreeGrafter"/>
</dbReference>
<evidence type="ECO:0000313" key="9">
    <source>
        <dbReference type="Proteomes" id="UP000627573"/>
    </source>
</evidence>
<dbReference type="GO" id="GO:0009099">
    <property type="term" value="P:L-valine biosynthetic process"/>
    <property type="evidence" value="ECO:0007669"/>
    <property type="project" value="UniProtKB-UniPathway"/>
</dbReference>
<dbReference type="Pfam" id="PF00205">
    <property type="entry name" value="TPP_enzyme_M"/>
    <property type="match status" value="1"/>
</dbReference>
<comment type="catalytic activity">
    <reaction evidence="6">
        <text>2 pyruvate + H(+) = (2S)-2-acetolactate + CO2</text>
        <dbReference type="Rhea" id="RHEA:25249"/>
        <dbReference type="ChEBI" id="CHEBI:15361"/>
        <dbReference type="ChEBI" id="CHEBI:15378"/>
        <dbReference type="ChEBI" id="CHEBI:16526"/>
        <dbReference type="ChEBI" id="CHEBI:58476"/>
        <dbReference type="EC" id="2.2.1.6"/>
    </reaction>
</comment>
<accession>A0A8I0ZV93</accession>
<comment type="caution">
    <text evidence="8">The sequence shown here is derived from an EMBL/GenBank/DDBJ whole genome shotgun (WGS) entry which is preliminary data.</text>
</comment>
<evidence type="ECO:0000256" key="5">
    <source>
        <dbReference type="ARBA" id="ARBA00023304"/>
    </source>
</evidence>
<evidence type="ECO:0000256" key="1">
    <source>
        <dbReference type="ARBA" id="ARBA00004974"/>
    </source>
</evidence>
<dbReference type="GO" id="GO:0000287">
    <property type="term" value="F:magnesium ion binding"/>
    <property type="evidence" value="ECO:0007669"/>
    <property type="project" value="InterPro"/>
</dbReference>
<dbReference type="GO" id="GO:0009097">
    <property type="term" value="P:isoleucine biosynthetic process"/>
    <property type="evidence" value="ECO:0007669"/>
    <property type="project" value="UniProtKB-UniPathway"/>
</dbReference>
<dbReference type="InterPro" id="IPR045229">
    <property type="entry name" value="TPP_enz"/>
</dbReference>
<evidence type="ECO:0000256" key="4">
    <source>
        <dbReference type="ARBA" id="ARBA00013145"/>
    </source>
</evidence>
<dbReference type="SUPFAM" id="SSF52467">
    <property type="entry name" value="DHS-like NAD/FAD-binding domain"/>
    <property type="match status" value="1"/>
</dbReference>
<protein>
    <recommendedName>
        <fullName evidence="4">acetolactate synthase</fullName>
        <ecNumber evidence="4">2.2.1.6</ecNumber>
    </recommendedName>
</protein>
<dbReference type="PANTHER" id="PTHR18968:SF13">
    <property type="entry name" value="ACETOLACTATE SYNTHASE CATALYTIC SUBUNIT, MITOCHONDRIAL"/>
    <property type="match status" value="1"/>
</dbReference>
<gene>
    <name evidence="8" type="ORF">I3517_28970</name>
</gene>
<dbReference type="Proteomes" id="UP000627573">
    <property type="component" value="Unassembled WGS sequence"/>
</dbReference>
<comment type="pathway">
    <text evidence="2">Amino-acid biosynthesis; L-valine biosynthesis; L-valine from pyruvate: step 1/4.</text>
</comment>
<dbReference type="InterPro" id="IPR029061">
    <property type="entry name" value="THDP-binding"/>
</dbReference>
<dbReference type="FunFam" id="3.40.50.1220:FF:000008">
    <property type="entry name" value="Acetolactate synthase"/>
    <property type="match status" value="1"/>
</dbReference>
<comment type="similarity">
    <text evidence="3">Belongs to the TPP enzyme family.</text>
</comment>
<dbReference type="GO" id="GO:0003984">
    <property type="term" value="F:acetolactate synthase activity"/>
    <property type="evidence" value="ECO:0007669"/>
    <property type="project" value="UniProtKB-EC"/>
</dbReference>
<dbReference type="AlphaFoldDB" id="A0A8I0ZV93"/>
<organism evidence="8 9">
    <name type="scientific">Rhodococcus erythropolis</name>
    <name type="common">Arthrobacter picolinophilus</name>
    <dbReference type="NCBI Taxonomy" id="1833"/>
    <lineage>
        <taxon>Bacteria</taxon>
        <taxon>Bacillati</taxon>
        <taxon>Actinomycetota</taxon>
        <taxon>Actinomycetes</taxon>
        <taxon>Mycobacteriales</taxon>
        <taxon>Nocardiaceae</taxon>
        <taxon>Rhodococcus</taxon>
        <taxon>Rhodococcus erythropolis group</taxon>
    </lineage>
</organism>
<evidence type="ECO:0000256" key="2">
    <source>
        <dbReference type="ARBA" id="ARBA00005025"/>
    </source>
</evidence>
<dbReference type="GO" id="GO:0030976">
    <property type="term" value="F:thiamine pyrophosphate binding"/>
    <property type="evidence" value="ECO:0007669"/>
    <property type="project" value="InterPro"/>
</dbReference>
<reference evidence="8 9" key="1">
    <citation type="submission" date="2020-12" db="EMBL/GenBank/DDBJ databases">
        <title>Draft genome sequence of furan degrading bacterial strain FUR100.</title>
        <authorList>
            <person name="Woiski C."/>
        </authorList>
    </citation>
    <scope>NUCLEOTIDE SEQUENCE [LARGE SCALE GENOMIC DNA]</scope>
    <source>
        <strain evidence="8 9">FUR100</strain>
    </source>
</reference>
<dbReference type="Gene3D" id="3.40.50.1220">
    <property type="entry name" value="TPP-binding domain"/>
    <property type="match status" value="1"/>
</dbReference>
<dbReference type="UniPathway" id="UPA00049">
    <property type="reaction ID" value="UER00059"/>
</dbReference>
<dbReference type="GO" id="GO:0050660">
    <property type="term" value="F:flavin adenine dinucleotide binding"/>
    <property type="evidence" value="ECO:0007669"/>
    <property type="project" value="TreeGrafter"/>
</dbReference>
<name>A0A8I0ZV93_RHOER</name>